<dbReference type="Proteomes" id="UP001144612">
    <property type="component" value="Unassembled WGS sequence"/>
</dbReference>
<evidence type="ECO:0000259" key="1">
    <source>
        <dbReference type="PROSITE" id="PS51832"/>
    </source>
</evidence>
<proteinExistence type="predicted"/>
<gene>
    <name evidence="2" type="ORF">OW729_12055</name>
</gene>
<dbReference type="Gene3D" id="1.10.3210.10">
    <property type="entry name" value="Hypothetical protein af1432"/>
    <property type="match status" value="1"/>
</dbReference>
<protein>
    <submittedName>
        <fullName evidence="2">HD-GYP domain-containing protein</fullName>
    </submittedName>
</protein>
<name>A0ABT4DDY6_9CLOT</name>
<evidence type="ECO:0000313" key="3">
    <source>
        <dbReference type="Proteomes" id="UP001144612"/>
    </source>
</evidence>
<evidence type="ECO:0000313" key="2">
    <source>
        <dbReference type="EMBL" id="MCY6959341.1"/>
    </source>
</evidence>
<dbReference type="Pfam" id="PF13487">
    <property type="entry name" value="HD_5"/>
    <property type="match status" value="1"/>
</dbReference>
<comment type="caution">
    <text evidence="2">The sequence shown here is derived from an EMBL/GenBank/DDBJ whole genome shotgun (WGS) entry which is preliminary data.</text>
</comment>
<dbReference type="PANTHER" id="PTHR43155:SF2">
    <property type="entry name" value="CYCLIC DI-GMP PHOSPHODIESTERASE PA4108"/>
    <property type="match status" value="1"/>
</dbReference>
<organism evidence="2 3">
    <name type="scientific">Clostridium brassicae</name>
    <dbReference type="NCBI Taxonomy" id="2999072"/>
    <lineage>
        <taxon>Bacteria</taxon>
        <taxon>Bacillati</taxon>
        <taxon>Bacillota</taxon>
        <taxon>Clostridia</taxon>
        <taxon>Eubacteriales</taxon>
        <taxon>Clostridiaceae</taxon>
        <taxon>Clostridium</taxon>
    </lineage>
</organism>
<sequence length="352" mass="40665">MRLEFINRVKENDILGKNILTNDGNILLRAGIKLTNKYISKLRELGVLYVYVEDERLNDVMVEDERLLKIKQIYMKSMSNIVKSLNMEHRVETRDSLRVVENLVEYIIDCGDVDKSLTDIKTYDNYTYVHCIDTCIMATFLGISMNYSESELKELAIGAVLHDIGKTKVPYKIINKREPLTKEEMQEIRNHPIYGKEILEKNMQISMDIIKAVEQHHERVDGSGYPNGLKGYEISRFARIVSICDVYDAVSNNRVYRKKMPPNEAYELILGGSGTLFDEEIVKNFKNIFAIYPLGCCVKLSNNIEGYVIKQNKGFPDRPVIRVLYNSMTREPISFYEIDLLKHLDIVIEGIV</sequence>
<dbReference type="PROSITE" id="PS51832">
    <property type="entry name" value="HD_GYP"/>
    <property type="match status" value="1"/>
</dbReference>
<dbReference type="EMBL" id="JAPQFJ010000012">
    <property type="protein sequence ID" value="MCY6959341.1"/>
    <property type="molecule type" value="Genomic_DNA"/>
</dbReference>
<dbReference type="CDD" id="cd00077">
    <property type="entry name" value="HDc"/>
    <property type="match status" value="1"/>
</dbReference>
<accession>A0ABT4DDY6</accession>
<feature type="domain" description="HD-GYP" evidence="1">
    <location>
        <begin position="105"/>
        <end position="301"/>
    </location>
</feature>
<dbReference type="SUPFAM" id="SSF109604">
    <property type="entry name" value="HD-domain/PDEase-like"/>
    <property type="match status" value="1"/>
</dbReference>
<dbReference type="RefSeq" id="WP_268061769.1">
    <property type="nucleotide sequence ID" value="NZ_JAPQFJ010000012.1"/>
</dbReference>
<dbReference type="InterPro" id="IPR037522">
    <property type="entry name" value="HD_GYP_dom"/>
</dbReference>
<reference evidence="2" key="1">
    <citation type="submission" date="2022-12" db="EMBL/GenBank/DDBJ databases">
        <title>Clostridium sp. nov., isolated from industrial wastewater.</title>
        <authorList>
            <person name="Jiayan W."/>
        </authorList>
    </citation>
    <scope>NUCLEOTIDE SEQUENCE</scope>
    <source>
        <strain evidence="2">ZC22-4</strain>
    </source>
</reference>
<dbReference type="PANTHER" id="PTHR43155">
    <property type="entry name" value="CYCLIC DI-GMP PHOSPHODIESTERASE PA4108-RELATED"/>
    <property type="match status" value="1"/>
</dbReference>
<dbReference type="InterPro" id="IPR003607">
    <property type="entry name" value="HD/PDEase_dom"/>
</dbReference>
<keyword evidence="3" id="KW-1185">Reference proteome</keyword>
<dbReference type="SMART" id="SM00471">
    <property type="entry name" value="HDc"/>
    <property type="match status" value="1"/>
</dbReference>